<reference evidence="10 11" key="1">
    <citation type="submission" date="2020-12" db="EMBL/GenBank/DDBJ databases">
        <title>Concerted genomic and epigenomic changes stabilize Arabidopsis allopolyploids.</title>
        <authorList>
            <person name="Chen Z."/>
        </authorList>
    </citation>
    <scope>NUCLEOTIDE SEQUENCE [LARGE SCALE GENOMIC DNA]</scope>
    <source>
        <strain evidence="10">As9502</strain>
        <tissue evidence="10">Leaf</tissue>
    </source>
</reference>
<feature type="transmembrane region" description="Helical" evidence="8">
    <location>
        <begin position="279"/>
        <end position="312"/>
    </location>
</feature>
<feature type="compositionally biased region" description="Acidic residues" evidence="7">
    <location>
        <begin position="178"/>
        <end position="192"/>
    </location>
</feature>
<feature type="compositionally biased region" description="Basic and acidic residues" evidence="7">
    <location>
        <begin position="168"/>
        <end position="177"/>
    </location>
</feature>
<proteinExistence type="predicted"/>
<keyword evidence="4" id="KW-0378">Hydrolase</keyword>
<sequence length="442" mass="51038">MGESEIYGRELVDLRNQSRWETLKRLETFRVEQELGLGFESVRCRRPSLLVRWLERFEPQKLTSAFAFVALLQSLFLASPFAELRTYRSLTVVDFESEIRVHRLSKTRKNSEIVTETIVSALLKLAFAAKGSTIKYSPVINGTSPPTPIFLRSLKVTEEAEIEEEEENSGHSEKDSGEIVEEESGETLEEDGELKPMKDYMDLFSQTKKPSVALYIGGLYVCGKVGLESVMKMGVETRELFFYETFLYYNSLLLIQSFIQDQIILVTKRYGSRDYSDNPFQYLLHVVSLLFLWTFWRILFLVHAVTFSDFFLADIMTSMSKVLSDLECLVCRMVHGQALLNIKVLNEDLKNNTQRFQQKKLFPSRVMLLRCITNYPEKSSYAIVMPADSIRQLKSMKFVDILKVIRMEYQKSCHIKTGGCGESNFVHHFISRCPSVFTIVFE</sequence>
<dbReference type="OrthoDB" id="2159384at2759"/>
<feature type="region of interest" description="Disordered" evidence="7">
    <location>
        <begin position="161"/>
        <end position="192"/>
    </location>
</feature>
<feature type="domain" description="EXS" evidence="9">
    <location>
        <begin position="278"/>
        <end position="377"/>
    </location>
</feature>
<evidence type="ECO:0000313" key="11">
    <source>
        <dbReference type="Proteomes" id="UP000694251"/>
    </source>
</evidence>
<keyword evidence="6 8" id="KW-0472">Membrane</keyword>
<dbReference type="Pfam" id="PF05340">
    <property type="entry name" value="DUF740"/>
    <property type="match status" value="1"/>
</dbReference>
<comment type="caution">
    <text evidence="10">The sequence shown here is derived from an EMBL/GenBank/DDBJ whole genome shotgun (WGS) entry which is preliminary data.</text>
</comment>
<dbReference type="GO" id="GO:0016787">
    <property type="term" value="F:hydrolase activity"/>
    <property type="evidence" value="ECO:0007669"/>
    <property type="project" value="UniProtKB-KW"/>
</dbReference>
<dbReference type="PANTHER" id="PTHR22975:SF23">
    <property type="entry name" value="F6D8.33-RELATED"/>
    <property type="match status" value="1"/>
</dbReference>
<evidence type="ECO:0000256" key="2">
    <source>
        <dbReference type="ARBA" id="ARBA00022692"/>
    </source>
</evidence>
<evidence type="ECO:0000256" key="3">
    <source>
        <dbReference type="ARBA" id="ARBA00022786"/>
    </source>
</evidence>
<dbReference type="PANTHER" id="PTHR22975">
    <property type="entry name" value="UBIQUITIN SPECIFIC PROTEINASE"/>
    <property type="match status" value="1"/>
</dbReference>
<dbReference type="AlphaFoldDB" id="A0A8T2G1W6"/>
<dbReference type="EMBL" id="JAEFBJ010000002">
    <property type="protein sequence ID" value="KAG7640740.1"/>
    <property type="molecule type" value="Genomic_DNA"/>
</dbReference>
<evidence type="ECO:0000256" key="4">
    <source>
        <dbReference type="ARBA" id="ARBA00022801"/>
    </source>
</evidence>
<dbReference type="Proteomes" id="UP000694251">
    <property type="component" value="Chromosome 2"/>
</dbReference>
<evidence type="ECO:0000256" key="1">
    <source>
        <dbReference type="ARBA" id="ARBA00004141"/>
    </source>
</evidence>
<dbReference type="InterPro" id="IPR004342">
    <property type="entry name" value="EXS_C"/>
</dbReference>
<dbReference type="InterPro" id="IPR008004">
    <property type="entry name" value="OCTOPUS-like"/>
</dbReference>
<gene>
    <name evidence="10" type="ORF">ISN44_As02g007170</name>
</gene>
<keyword evidence="11" id="KW-1185">Reference proteome</keyword>
<evidence type="ECO:0000259" key="9">
    <source>
        <dbReference type="Pfam" id="PF03124"/>
    </source>
</evidence>
<name>A0A8T2G1W6_ARASU</name>
<feature type="transmembrane region" description="Helical" evidence="8">
    <location>
        <begin position="240"/>
        <end position="259"/>
    </location>
</feature>
<keyword evidence="3" id="KW-0833">Ubl conjugation pathway</keyword>
<organism evidence="10 11">
    <name type="scientific">Arabidopsis suecica</name>
    <name type="common">Swedish thale-cress</name>
    <name type="synonym">Cardaminopsis suecica</name>
    <dbReference type="NCBI Taxonomy" id="45249"/>
    <lineage>
        <taxon>Eukaryota</taxon>
        <taxon>Viridiplantae</taxon>
        <taxon>Streptophyta</taxon>
        <taxon>Embryophyta</taxon>
        <taxon>Tracheophyta</taxon>
        <taxon>Spermatophyta</taxon>
        <taxon>Magnoliopsida</taxon>
        <taxon>eudicotyledons</taxon>
        <taxon>Gunneridae</taxon>
        <taxon>Pentapetalae</taxon>
        <taxon>rosids</taxon>
        <taxon>malvids</taxon>
        <taxon>Brassicales</taxon>
        <taxon>Brassicaceae</taxon>
        <taxon>Camelineae</taxon>
        <taxon>Arabidopsis</taxon>
    </lineage>
</organism>
<evidence type="ECO:0000256" key="8">
    <source>
        <dbReference type="SAM" id="Phobius"/>
    </source>
</evidence>
<dbReference type="Pfam" id="PF03124">
    <property type="entry name" value="EXS"/>
    <property type="match status" value="1"/>
</dbReference>
<evidence type="ECO:0000313" key="10">
    <source>
        <dbReference type="EMBL" id="KAG7640740.1"/>
    </source>
</evidence>
<dbReference type="GO" id="GO:0016020">
    <property type="term" value="C:membrane"/>
    <property type="evidence" value="ECO:0007669"/>
    <property type="project" value="UniProtKB-SubCell"/>
</dbReference>
<protein>
    <submittedName>
        <fullName evidence="10">EXS C-terminal</fullName>
    </submittedName>
</protein>
<keyword evidence="5 8" id="KW-1133">Transmembrane helix</keyword>
<evidence type="ECO:0000256" key="5">
    <source>
        <dbReference type="ARBA" id="ARBA00022989"/>
    </source>
</evidence>
<dbReference type="InterPro" id="IPR052398">
    <property type="entry name" value="Ubiquitin_hydrolase_53/54"/>
</dbReference>
<keyword evidence="2 8" id="KW-0812">Transmembrane</keyword>
<evidence type="ECO:0000256" key="7">
    <source>
        <dbReference type="SAM" id="MobiDB-lite"/>
    </source>
</evidence>
<evidence type="ECO:0000256" key="6">
    <source>
        <dbReference type="ARBA" id="ARBA00023136"/>
    </source>
</evidence>
<comment type="subcellular location">
    <subcellularLocation>
        <location evidence="1">Membrane</location>
        <topology evidence="1">Multi-pass membrane protein</topology>
    </subcellularLocation>
</comment>
<accession>A0A8T2G1W6</accession>